<evidence type="ECO:0000313" key="1">
    <source>
        <dbReference type="EMBL" id="KAK0655615.1"/>
    </source>
</evidence>
<accession>A0AA39YPF8</accession>
<dbReference type="PANTHER" id="PTHR34724:SF2">
    <property type="entry name" value="OS12G0596101 PROTEIN"/>
    <property type="match status" value="1"/>
</dbReference>
<keyword evidence="2" id="KW-1185">Reference proteome</keyword>
<dbReference type="Proteomes" id="UP001174936">
    <property type="component" value="Unassembled WGS sequence"/>
</dbReference>
<comment type="caution">
    <text evidence="1">The sequence shown here is derived from an EMBL/GenBank/DDBJ whole genome shotgun (WGS) entry which is preliminary data.</text>
</comment>
<dbReference type="AlphaFoldDB" id="A0AA39YPF8"/>
<reference evidence="1" key="1">
    <citation type="submission" date="2023-06" db="EMBL/GenBank/DDBJ databases">
        <title>Genome-scale phylogeny and comparative genomics of the fungal order Sordariales.</title>
        <authorList>
            <consortium name="Lawrence Berkeley National Laboratory"/>
            <person name="Hensen N."/>
            <person name="Bonometti L."/>
            <person name="Westerberg I."/>
            <person name="Brannstrom I.O."/>
            <person name="Guillou S."/>
            <person name="Cros-Aarteil S."/>
            <person name="Calhoun S."/>
            <person name="Haridas S."/>
            <person name="Kuo A."/>
            <person name="Mondo S."/>
            <person name="Pangilinan J."/>
            <person name="Riley R."/>
            <person name="Labutti K."/>
            <person name="Andreopoulos B."/>
            <person name="Lipzen A."/>
            <person name="Chen C."/>
            <person name="Yanf M."/>
            <person name="Daum C."/>
            <person name="Ng V."/>
            <person name="Clum A."/>
            <person name="Steindorff A."/>
            <person name="Ohm R."/>
            <person name="Martin F."/>
            <person name="Silar P."/>
            <person name="Natvig D."/>
            <person name="Lalanne C."/>
            <person name="Gautier V."/>
            <person name="Ament-Velasquez S.L."/>
            <person name="Kruys A."/>
            <person name="Hutchinson M.I."/>
            <person name="Powell A.J."/>
            <person name="Barry K."/>
            <person name="Miller A.N."/>
            <person name="Grigoriev I.V."/>
            <person name="Debuchy R."/>
            <person name="Gladieux P."/>
            <person name="Thoren M.H."/>
            <person name="Johannesson H."/>
        </authorList>
    </citation>
    <scope>NUCLEOTIDE SEQUENCE</scope>
    <source>
        <strain evidence="1">SMH2532-1</strain>
    </source>
</reference>
<sequence length="61" mass="6788">MCLKSQCDQCRRTTWTGCGNHVPKVMDNVPREEWCTCEPRVEKDGKEYPPKGSAAGVCIAS</sequence>
<organism evidence="1 2">
    <name type="scientific">Cercophora newfieldiana</name>
    <dbReference type="NCBI Taxonomy" id="92897"/>
    <lineage>
        <taxon>Eukaryota</taxon>
        <taxon>Fungi</taxon>
        <taxon>Dikarya</taxon>
        <taxon>Ascomycota</taxon>
        <taxon>Pezizomycotina</taxon>
        <taxon>Sordariomycetes</taxon>
        <taxon>Sordariomycetidae</taxon>
        <taxon>Sordariales</taxon>
        <taxon>Lasiosphaeriaceae</taxon>
        <taxon>Cercophora</taxon>
    </lineage>
</organism>
<evidence type="ECO:0000313" key="2">
    <source>
        <dbReference type="Proteomes" id="UP001174936"/>
    </source>
</evidence>
<dbReference type="EMBL" id="JAULSV010000001">
    <property type="protein sequence ID" value="KAK0655615.1"/>
    <property type="molecule type" value="Genomic_DNA"/>
</dbReference>
<name>A0AA39YPF8_9PEZI</name>
<proteinExistence type="predicted"/>
<dbReference type="PANTHER" id="PTHR34724">
    <property type="entry name" value="OS12G0596101 PROTEIN"/>
    <property type="match status" value="1"/>
</dbReference>
<gene>
    <name evidence="1" type="ORF">B0T16DRAFT_451264</name>
</gene>
<protein>
    <submittedName>
        <fullName evidence="1">Uncharacterized protein</fullName>
    </submittedName>
</protein>